<accession>A0A4Q9PGI8</accession>
<sequence length="124" mass="13233">MRRSSAAMLVASVSCPTCYVTCVRVPMRHGVGLHMLLSPAWFVAIQILYARLQGPWSLHSFPPALRVCASMMRWGSEMCLTPGPRKSAAVTSSNGSGFLSISVSRVLALVNCLTPGVISPSPIS</sequence>
<evidence type="ECO:0000313" key="1">
    <source>
        <dbReference type="EMBL" id="TBU51616.1"/>
    </source>
</evidence>
<evidence type="ECO:0000313" key="2">
    <source>
        <dbReference type="Proteomes" id="UP000292082"/>
    </source>
</evidence>
<protein>
    <submittedName>
        <fullName evidence="1">Uncharacterized protein</fullName>
    </submittedName>
</protein>
<keyword evidence="2" id="KW-1185">Reference proteome</keyword>
<gene>
    <name evidence="1" type="ORF">BD310DRAFT_941932</name>
</gene>
<proteinExistence type="predicted"/>
<feature type="non-terminal residue" evidence="1">
    <location>
        <position position="124"/>
    </location>
</feature>
<dbReference type="AlphaFoldDB" id="A0A4Q9PGI8"/>
<dbReference type="PROSITE" id="PS51257">
    <property type="entry name" value="PROKAR_LIPOPROTEIN"/>
    <property type="match status" value="1"/>
</dbReference>
<name>A0A4Q9PGI8_9APHY</name>
<organism evidence="1 2">
    <name type="scientific">Dichomitus squalens</name>
    <dbReference type="NCBI Taxonomy" id="114155"/>
    <lineage>
        <taxon>Eukaryota</taxon>
        <taxon>Fungi</taxon>
        <taxon>Dikarya</taxon>
        <taxon>Basidiomycota</taxon>
        <taxon>Agaricomycotina</taxon>
        <taxon>Agaricomycetes</taxon>
        <taxon>Polyporales</taxon>
        <taxon>Polyporaceae</taxon>
        <taxon>Dichomitus</taxon>
    </lineage>
</organism>
<dbReference type="EMBL" id="ML145302">
    <property type="protein sequence ID" value="TBU51616.1"/>
    <property type="molecule type" value="Genomic_DNA"/>
</dbReference>
<reference evidence="1 2" key="1">
    <citation type="submission" date="2019-01" db="EMBL/GenBank/DDBJ databases">
        <title>Draft genome sequences of three monokaryotic isolates of the white-rot basidiomycete fungus Dichomitus squalens.</title>
        <authorList>
            <consortium name="DOE Joint Genome Institute"/>
            <person name="Lopez S.C."/>
            <person name="Andreopoulos B."/>
            <person name="Pangilinan J."/>
            <person name="Lipzen A."/>
            <person name="Riley R."/>
            <person name="Ahrendt S."/>
            <person name="Ng V."/>
            <person name="Barry K."/>
            <person name="Daum C."/>
            <person name="Grigoriev I.V."/>
            <person name="Hilden K.S."/>
            <person name="Makela M.R."/>
            <person name="de Vries R.P."/>
        </authorList>
    </citation>
    <scope>NUCLEOTIDE SEQUENCE [LARGE SCALE GENOMIC DNA]</scope>
    <source>
        <strain evidence="1 2">CBS 464.89</strain>
    </source>
</reference>
<dbReference type="Proteomes" id="UP000292082">
    <property type="component" value="Unassembled WGS sequence"/>
</dbReference>